<keyword evidence="3" id="KW-0475">Mercuric resistance</keyword>
<organism evidence="13">
    <name type="scientific">hydrothermal vent metagenome</name>
    <dbReference type="NCBI Taxonomy" id="652676"/>
    <lineage>
        <taxon>unclassified sequences</taxon>
        <taxon>metagenomes</taxon>
        <taxon>ecological metagenomes</taxon>
    </lineage>
</organism>
<gene>
    <name evidence="13" type="ORF">MNBD_BACTEROID02-755</name>
</gene>
<evidence type="ECO:0000256" key="3">
    <source>
        <dbReference type="ARBA" id="ARBA00022466"/>
    </source>
</evidence>
<evidence type="ECO:0000256" key="5">
    <source>
        <dbReference type="ARBA" id="ARBA00022519"/>
    </source>
</evidence>
<dbReference type="Pfam" id="PF00403">
    <property type="entry name" value="HMA"/>
    <property type="match status" value="1"/>
</dbReference>
<feature type="transmembrane region" description="Helical" evidence="11">
    <location>
        <begin position="94"/>
        <end position="112"/>
    </location>
</feature>
<dbReference type="InterPro" id="IPR036163">
    <property type="entry name" value="HMA_dom_sf"/>
</dbReference>
<dbReference type="SUPFAM" id="SSF55008">
    <property type="entry name" value="HMA, heavy metal-associated domain"/>
    <property type="match status" value="1"/>
</dbReference>
<sequence length="205" mass="22947">MALVKINNKTSTVAALFSAVSLKLCCWGPLLLTGVIGISGSSVYFSWLTILKPYLLALAFLSLGFAFYQVYKKKKQDDCGFCETKKVSFFKSKLYVWLVAVFVVVMTLVSYYPQLFHKTTNNNAVLVDKSNSQIIKFNIDGMVCNGCEETINHSVKKIEGILQVNTSHKEGTSIIEFDTTRTDSESIKEVIQSKGYVVKENINHE</sequence>
<feature type="domain" description="HMA" evidence="12">
    <location>
        <begin position="133"/>
        <end position="199"/>
    </location>
</feature>
<evidence type="ECO:0000256" key="2">
    <source>
        <dbReference type="ARBA" id="ARBA00022448"/>
    </source>
</evidence>
<keyword evidence="5" id="KW-0997">Cell inner membrane</keyword>
<evidence type="ECO:0000256" key="10">
    <source>
        <dbReference type="ARBA" id="ARBA00023136"/>
    </source>
</evidence>
<evidence type="ECO:0000256" key="7">
    <source>
        <dbReference type="ARBA" id="ARBA00022723"/>
    </source>
</evidence>
<dbReference type="AlphaFoldDB" id="A0A3B0RQI1"/>
<name>A0A3B0RQI1_9ZZZZ</name>
<keyword evidence="10 11" id="KW-0472">Membrane</keyword>
<evidence type="ECO:0000313" key="13">
    <source>
        <dbReference type="EMBL" id="VAV85865.1"/>
    </source>
</evidence>
<keyword evidence="7" id="KW-0479">Metal-binding</keyword>
<dbReference type="InterPro" id="IPR003457">
    <property type="entry name" value="Transprt_MerT"/>
</dbReference>
<proteinExistence type="predicted"/>
<comment type="subcellular location">
    <subcellularLocation>
        <location evidence="1">Cell inner membrane</location>
        <topology evidence="1">Multi-pass membrane protein</topology>
    </subcellularLocation>
</comment>
<dbReference type="GO" id="GO:0015097">
    <property type="term" value="F:mercury ion transmembrane transporter activity"/>
    <property type="evidence" value="ECO:0007669"/>
    <property type="project" value="InterPro"/>
</dbReference>
<evidence type="ECO:0000259" key="12">
    <source>
        <dbReference type="PROSITE" id="PS50846"/>
    </source>
</evidence>
<dbReference type="Gene3D" id="1.10.287.910">
    <property type="entry name" value="bacterial mercury transporter, merf"/>
    <property type="match status" value="1"/>
</dbReference>
<dbReference type="Gene3D" id="3.30.70.100">
    <property type="match status" value="1"/>
</dbReference>
<feature type="transmembrane region" description="Helical" evidence="11">
    <location>
        <begin position="12"/>
        <end position="38"/>
    </location>
</feature>
<evidence type="ECO:0000256" key="9">
    <source>
        <dbReference type="ARBA" id="ARBA00022989"/>
    </source>
</evidence>
<accession>A0A3B0RQI1</accession>
<evidence type="ECO:0000256" key="8">
    <source>
        <dbReference type="ARBA" id="ARBA00022914"/>
    </source>
</evidence>
<keyword evidence="8" id="KW-0476">Mercury</keyword>
<dbReference type="GO" id="GO:0046872">
    <property type="term" value="F:metal ion binding"/>
    <property type="evidence" value="ECO:0007669"/>
    <property type="project" value="UniProtKB-KW"/>
</dbReference>
<keyword evidence="9 11" id="KW-1133">Transmembrane helix</keyword>
<dbReference type="GO" id="GO:0005886">
    <property type="term" value="C:plasma membrane"/>
    <property type="evidence" value="ECO:0007669"/>
    <property type="project" value="UniProtKB-SubCell"/>
</dbReference>
<dbReference type="CDD" id="cd00371">
    <property type="entry name" value="HMA"/>
    <property type="match status" value="1"/>
</dbReference>
<protein>
    <submittedName>
        <fullName evidence="13">Putative mercuric transport protein</fullName>
    </submittedName>
</protein>
<keyword evidence="2" id="KW-0813">Transport</keyword>
<evidence type="ECO:0000256" key="1">
    <source>
        <dbReference type="ARBA" id="ARBA00004429"/>
    </source>
</evidence>
<evidence type="ECO:0000256" key="6">
    <source>
        <dbReference type="ARBA" id="ARBA00022692"/>
    </source>
</evidence>
<evidence type="ECO:0000256" key="4">
    <source>
        <dbReference type="ARBA" id="ARBA00022475"/>
    </source>
</evidence>
<reference evidence="13" key="1">
    <citation type="submission" date="2018-06" db="EMBL/GenBank/DDBJ databases">
        <authorList>
            <person name="Zhirakovskaya E."/>
        </authorList>
    </citation>
    <scope>NUCLEOTIDE SEQUENCE</scope>
</reference>
<dbReference type="Pfam" id="PF02411">
    <property type="entry name" value="MerT"/>
    <property type="match status" value="1"/>
</dbReference>
<feature type="transmembrane region" description="Helical" evidence="11">
    <location>
        <begin position="44"/>
        <end position="68"/>
    </location>
</feature>
<dbReference type="PROSITE" id="PS50846">
    <property type="entry name" value="HMA_2"/>
    <property type="match status" value="1"/>
</dbReference>
<dbReference type="EMBL" id="UOEB01000250">
    <property type="protein sequence ID" value="VAV85865.1"/>
    <property type="molecule type" value="Genomic_DNA"/>
</dbReference>
<dbReference type="InterPro" id="IPR006121">
    <property type="entry name" value="HMA_dom"/>
</dbReference>
<evidence type="ECO:0000256" key="11">
    <source>
        <dbReference type="SAM" id="Phobius"/>
    </source>
</evidence>
<keyword evidence="4" id="KW-1003">Cell membrane</keyword>
<keyword evidence="6 11" id="KW-0812">Transmembrane</keyword>